<feature type="transmembrane region" description="Helical" evidence="1">
    <location>
        <begin position="68"/>
        <end position="86"/>
    </location>
</feature>
<evidence type="ECO:0008006" key="4">
    <source>
        <dbReference type="Google" id="ProtNLM"/>
    </source>
</evidence>
<gene>
    <name evidence="2" type="ORF">GCM10023198_02000</name>
</gene>
<feature type="transmembrane region" description="Helical" evidence="1">
    <location>
        <begin position="129"/>
        <end position="147"/>
    </location>
</feature>
<sequence length="216" mass="22869">MDTRDDHATRARVLRGGLAGVSATLVALASHLAAGGQLPGPLGIVVPLALSLPVCMAWAGRQLSLPRLSASVVASQLFFHVLFMLGTPTNAVAPPAGRQAHAGHEAMHLATTPVVQEAGHASGLAHAGATMWIWHAVAAVVTITVLYRGELMLLRLRELAERMAAWLLRGWAVLEGARPFVAPRLPRVLAETFRPLHPSTRLTPVSRRGPPAPHAV</sequence>
<evidence type="ECO:0000313" key="3">
    <source>
        <dbReference type="Proteomes" id="UP001500843"/>
    </source>
</evidence>
<name>A0ABP8WE74_9MICO</name>
<organism evidence="2 3">
    <name type="scientific">Promicromonospora umidemergens</name>
    <dbReference type="NCBI Taxonomy" id="629679"/>
    <lineage>
        <taxon>Bacteria</taxon>
        <taxon>Bacillati</taxon>
        <taxon>Actinomycetota</taxon>
        <taxon>Actinomycetes</taxon>
        <taxon>Micrococcales</taxon>
        <taxon>Promicromonosporaceae</taxon>
        <taxon>Promicromonospora</taxon>
    </lineage>
</organism>
<comment type="caution">
    <text evidence="2">The sequence shown here is derived from an EMBL/GenBank/DDBJ whole genome shotgun (WGS) entry which is preliminary data.</text>
</comment>
<keyword evidence="1" id="KW-0812">Transmembrane</keyword>
<accession>A0ABP8WE74</accession>
<evidence type="ECO:0000256" key="1">
    <source>
        <dbReference type="SAM" id="Phobius"/>
    </source>
</evidence>
<keyword evidence="3" id="KW-1185">Reference proteome</keyword>
<feature type="transmembrane region" description="Helical" evidence="1">
    <location>
        <begin position="12"/>
        <end position="34"/>
    </location>
</feature>
<evidence type="ECO:0000313" key="2">
    <source>
        <dbReference type="EMBL" id="GAA4687254.1"/>
    </source>
</evidence>
<keyword evidence="1" id="KW-0472">Membrane</keyword>
<reference evidence="3" key="1">
    <citation type="journal article" date="2019" name="Int. J. Syst. Evol. Microbiol.">
        <title>The Global Catalogue of Microorganisms (GCM) 10K type strain sequencing project: providing services to taxonomists for standard genome sequencing and annotation.</title>
        <authorList>
            <consortium name="The Broad Institute Genomics Platform"/>
            <consortium name="The Broad Institute Genome Sequencing Center for Infectious Disease"/>
            <person name="Wu L."/>
            <person name="Ma J."/>
        </authorList>
    </citation>
    <scope>NUCLEOTIDE SEQUENCE [LARGE SCALE GENOMIC DNA]</scope>
    <source>
        <strain evidence="3">JCM 17975</strain>
    </source>
</reference>
<protein>
    <recommendedName>
        <fullName evidence="4">Integral membrane protein</fullName>
    </recommendedName>
</protein>
<dbReference type="EMBL" id="BAABHM010000002">
    <property type="protein sequence ID" value="GAA4687254.1"/>
    <property type="molecule type" value="Genomic_DNA"/>
</dbReference>
<dbReference type="Proteomes" id="UP001500843">
    <property type="component" value="Unassembled WGS sequence"/>
</dbReference>
<keyword evidence="1" id="KW-1133">Transmembrane helix</keyword>
<feature type="transmembrane region" description="Helical" evidence="1">
    <location>
        <begin position="40"/>
        <end position="59"/>
    </location>
</feature>
<proteinExistence type="predicted"/>